<organism evidence="2 3">
    <name type="scientific">Paenibacillus marchantiophytorum</name>
    <dbReference type="NCBI Taxonomy" id="1619310"/>
    <lineage>
        <taxon>Bacteria</taxon>
        <taxon>Bacillati</taxon>
        <taxon>Bacillota</taxon>
        <taxon>Bacilli</taxon>
        <taxon>Bacillales</taxon>
        <taxon>Paenibacillaceae</taxon>
        <taxon>Paenibacillus</taxon>
    </lineage>
</organism>
<proteinExistence type="predicted"/>
<feature type="signal peptide" evidence="1">
    <location>
        <begin position="1"/>
        <end position="23"/>
    </location>
</feature>
<dbReference type="Proteomes" id="UP000615455">
    <property type="component" value="Unassembled WGS sequence"/>
</dbReference>
<evidence type="ECO:0000313" key="2">
    <source>
        <dbReference type="EMBL" id="GGA02446.1"/>
    </source>
</evidence>
<reference evidence="3" key="1">
    <citation type="journal article" date="2019" name="Int. J. Syst. Evol. Microbiol.">
        <title>The Global Catalogue of Microorganisms (GCM) 10K type strain sequencing project: providing services to taxonomists for standard genome sequencing and annotation.</title>
        <authorList>
            <consortium name="The Broad Institute Genomics Platform"/>
            <consortium name="The Broad Institute Genome Sequencing Center for Infectious Disease"/>
            <person name="Wu L."/>
            <person name="Ma J."/>
        </authorList>
    </citation>
    <scope>NUCLEOTIDE SEQUENCE [LARGE SCALE GENOMIC DNA]</scope>
    <source>
        <strain evidence="3">CGMCC 1.15043</strain>
    </source>
</reference>
<sequence length="79" mass="8778">MKKRVYKASGIILSTVLMSSMLAAMSTVAWFGQAHLPSNADRRQWFQWIFEGSFANQIFHGSQSEQASEGNHAISEQSG</sequence>
<keyword evidence="3" id="KW-1185">Reference proteome</keyword>
<evidence type="ECO:0000256" key="1">
    <source>
        <dbReference type="SAM" id="SignalP"/>
    </source>
</evidence>
<protein>
    <submittedName>
        <fullName evidence="2">Uncharacterized protein</fullName>
    </submittedName>
</protein>
<feature type="chain" id="PRO_5045636186" evidence="1">
    <location>
        <begin position="24"/>
        <end position="79"/>
    </location>
</feature>
<name>A0ABQ1F8M6_9BACL</name>
<comment type="caution">
    <text evidence="2">The sequence shown here is derived from an EMBL/GenBank/DDBJ whole genome shotgun (WGS) entry which is preliminary data.</text>
</comment>
<keyword evidence="1" id="KW-0732">Signal</keyword>
<dbReference type="EMBL" id="BMHE01000042">
    <property type="protein sequence ID" value="GGA02446.1"/>
    <property type="molecule type" value="Genomic_DNA"/>
</dbReference>
<gene>
    <name evidence="2" type="ORF">GCM10008018_55700</name>
</gene>
<accession>A0ABQ1F8M6</accession>
<evidence type="ECO:0000313" key="3">
    <source>
        <dbReference type="Proteomes" id="UP000615455"/>
    </source>
</evidence>